<sequence>MICRVATLVLLSMFSFAVAQELPTFGDSSSGIITMNEERKLGQQFLRSVRARAPTLD</sequence>
<protein>
    <submittedName>
        <fullName evidence="1">Uncharacterized protein</fullName>
    </submittedName>
</protein>
<evidence type="ECO:0000313" key="1">
    <source>
        <dbReference type="EMBL" id="SVD72886.1"/>
    </source>
</evidence>
<reference evidence="1" key="1">
    <citation type="submission" date="2018-05" db="EMBL/GenBank/DDBJ databases">
        <authorList>
            <person name="Lanie J.A."/>
            <person name="Ng W.-L."/>
            <person name="Kazmierczak K.M."/>
            <person name="Andrzejewski T.M."/>
            <person name="Davidsen T.M."/>
            <person name="Wayne K.J."/>
            <person name="Tettelin H."/>
            <person name="Glass J.I."/>
            <person name="Rusch D."/>
            <person name="Podicherti R."/>
            <person name="Tsui H.-C.T."/>
            <person name="Winkler M.E."/>
        </authorList>
    </citation>
    <scope>NUCLEOTIDE SEQUENCE</scope>
</reference>
<dbReference type="EMBL" id="UINC01169378">
    <property type="protein sequence ID" value="SVD72886.1"/>
    <property type="molecule type" value="Genomic_DNA"/>
</dbReference>
<feature type="non-terminal residue" evidence="1">
    <location>
        <position position="57"/>
    </location>
</feature>
<dbReference type="AlphaFoldDB" id="A0A382XP95"/>
<gene>
    <name evidence="1" type="ORF">METZ01_LOCUS425740</name>
</gene>
<organism evidence="1">
    <name type="scientific">marine metagenome</name>
    <dbReference type="NCBI Taxonomy" id="408172"/>
    <lineage>
        <taxon>unclassified sequences</taxon>
        <taxon>metagenomes</taxon>
        <taxon>ecological metagenomes</taxon>
    </lineage>
</organism>
<proteinExistence type="predicted"/>
<accession>A0A382XP95</accession>
<name>A0A382XP95_9ZZZZ</name>